<evidence type="ECO:0000313" key="5">
    <source>
        <dbReference type="EMBL" id="KAJ9541964.1"/>
    </source>
</evidence>
<dbReference type="Proteomes" id="UP001172457">
    <property type="component" value="Chromosome 7"/>
</dbReference>
<keyword evidence="1" id="KW-0238">DNA-binding</keyword>
<dbReference type="GO" id="GO:0003677">
    <property type="term" value="F:DNA binding"/>
    <property type="evidence" value="ECO:0007669"/>
    <property type="project" value="UniProtKB-KW"/>
</dbReference>
<dbReference type="InterPro" id="IPR025525">
    <property type="entry name" value="hAT-like_transposase_RNase-H"/>
</dbReference>
<dbReference type="InterPro" id="IPR008906">
    <property type="entry name" value="HATC_C_dom"/>
</dbReference>
<dbReference type="PANTHER" id="PTHR46481">
    <property type="entry name" value="ZINC FINGER BED DOMAIN-CONTAINING PROTEIN 4"/>
    <property type="match status" value="1"/>
</dbReference>
<feature type="domain" description="hAT-like transposase RNase-H fold" evidence="4">
    <location>
        <begin position="411"/>
        <end position="521"/>
    </location>
</feature>
<dbReference type="PANTHER" id="PTHR46481:SF7">
    <property type="entry name" value="ZINC FINGER BED DOMAIN-CONTAINING PROTEIN RICESLEEPER 2-LIKE"/>
    <property type="match status" value="1"/>
</dbReference>
<dbReference type="GO" id="GO:0046983">
    <property type="term" value="F:protein dimerization activity"/>
    <property type="evidence" value="ECO:0007669"/>
    <property type="project" value="InterPro"/>
</dbReference>
<accession>A0AA38SFL9</accession>
<evidence type="ECO:0000313" key="6">
    <source>
        <dbReference type="Proteomes" id="UP001172457"/>
    </source>
</evidence>
<dbReference type="Pfam" id="PF14372">
    <property type="entry name" value="hAT-like_RNase-H"/>
    <property type="match status" value="1"/>
</dbReference>
<protein>
    <recommendedName>
        <fullName evidence="7">Transposase</fullName>
    </recommendedName>
</protein>
<reference evidence="5" key="1">
    <citation type="submission" date="2023-03" db="EMBL/GenBank/DDBJ databases">
        <title>Chromosome-scale reference genome and RAD-based genetic map of yellow starthistle (Centaurea solstitialis) reveal putative structural variation and QTLs associated with invader traits.</title>
        <authorList>
            <person name="Reatini B."/>
            <person name="Cang F.A."/>
            <person name="Jiang Q."/>
            <person name="Mckibben M.T.W."/>
            <person name="Barker M.S."/>
            <person name="Rieseberg L.H."/>
            <person name="Dlugosch K.M."/>
        </authorList>
    </citation>
    <scope>NUCLEOTIDE SEQUENCE</scope>
    <source>
        <strain evidence="5">CAN-66</strain>
        <tissue evidence="5">Leaf</tissue>
    </source>
</reference>
<proteinExistence type="predicted"/>
<evidence type="ECO:0008006" key="7">
    <source>
        <dbReference type="Google" id="ProtNLM"/>
    </source>
</evidence>
<feature type="region of interest" description="Disordered" evidence="2">
    <location>
        <begin position="33"/>
        <end position="57"/>
    </location>
</feature>
<dbReference type="SUPFAM" id="SSF140996">
    <property type="entry name" value="Hermes dimerisation domain"/>
    <property type="match status" value="1"/>
</dbReference>
<organism evidence="5 6">
    <name type="scientific">Centaurea solstitialis</name>
    <name type="common">yellow star-thistle</name>
    <dbReference type="NCBI Taxonomy" id="347529"/>
    <lineage>
        <taxon>Eukaryota</taxon>
        <taxon>Viridiplantae</taxon>
        <taxon>Streptophyta</taxon>
        <taxon>Embryophyta</taxon>
        <taxon>Tracheophyta</taxon>
        <taxon>Spermatophyta</taxon>
        <taxon>Magnoliopsida</taxon>
        <taxon>eudicotyledons</taxon>
        <taxon>Gunneridae</taxon>
        <taxon>Pentapetalae</taxon>
        <taxon>asterids</taxon>
        <taxon>campanulids</taxon>
        <taxon>Asterales</taxon>
        <taxon>Asteraceae</taxon>
        <taxon>Carduoideae</taxon>
        <taxon>Cardueae</taxon>
        <taxon>Centaureinae</taxon>
        <taxon>Centaurea</taxon>
    </lineage>
</organism>
<comment type="caution">
    <text evidence="5">The sequence shown here is derived from an EMBL/GenBank/DDBJ whole genome shotgun (WGS) entry which is preliminary data.</text>
</comment>
<dbReference type="Pfam" id="PF05699">
    <property type="entry name" value="Dimer_Tnp_hAT"/>
    <property type="match status" value="1"/>
</dbReference>
<sequence length="674" mass="78261">MVNFFDFLLYAPLNDLISMLLWGSEDEFVGPTPIPQVNIDDDSEKEDVPKPAKRQKRNGKEIAPYWKFFDKKMIVEDDGVERKYAQYNNQDNTQTKLTLKKDTSGDASVTTWKHDESRIKKALLNLFVVGELPFKFVENEAFIEYTNVLNGRVLLPSRHNISRDVANFYIEERTKMAQYLSNPKTTIHLTTDTWTSSCQRVNYMVLTAHFIDENWVMHKRIINFREIDSHKGEDIGRELLDCIHGWGIKNVMFMIVDNATSNDKAIEFLVKKLPNLYGNGKHFQIRCMAHILNLIVRDGLKFQNYHVECVQRAVRYIRHSTQRINTFKKAMKDCGLETKKFLCGDTPTRWNSTFELLKTAYELREAFVEFGIKDPAYEKDLGRVPERLDFDVIKDLVEFLEKFKTKTDTVSSTSTPLVHLFIREVLDVDMHLRNFSTKVAFLEKVKDMKAKYDKYWGAYDKMNDFMYFGVLVDPTMKSYLLLHSFKIVFGYLNESMTNSGKEFKVRQMVREIEMKMEKLFRIYLERFDNGGSSQQESRQKVVVCDDYDNDFFGDFLNAGGSNSDPADNDWWKVNAMQFPIVARMAKDILAIQIPTVASESAFSTSGRVLNEYRTSLSTLIVEALVCTQDWVRKSRKPIIDDIDDILKDDDIAFEIAQALKKVDDGAMGKKTMEN</sequence>
<name>A0AA38SFL9_9ASTR</name>
<evidence type="ECO:0000256" key="1">
    <source>
        <dbReference type="ARBA" id="ARBA00023125"/>
    </source>
</evidence>
<dbReference type="SUPFAM" id="SSF53098">
    <property type="entry name" value="Ribonuclease H-like"/>
    <property type="match status" value="1"/>
</dbReference>
<gene>
    <name evidence="5" type="ORF">OSB04_028470</name>
</gene>
<keyword evidence="6" id="KW-1185">Reference proteome</keyword>
<dbReference type="AlphaFoldDB" id="A0AA38SFL9"/>
<evidence type="ECO:0000259" key="4">
    <source>
        <dbReference type="Pfam" id="PF14372"/>
    </source>
</evidence>
<dbReference type="InterPro" id="IPR012337">
    <property type="entry name" value="RNaseH-like_sf"/>
</dbReference>
<dbReference type="InterPro" id="IPR052035">
    <property type="entry name" value="ZnF_BED_domain_contain"/>
</dbReference>
<evidence type="ECO:0000256" key="2">
    <source>
        <dbReference type="SAM" id="MobiDB-lite"/>
    </source>
</evidence>
<evidence type="ECO:0000259" key="3">
    <source>
        <dbReference type="Pfam" id="PF05699"/>
    </source>
</evidence>
<dbReference type="EMBL" id="JARYMX010000007">
    <property type="protein sequence ID" value="KAJ9541964.1"/>
    <property type="molecule type" value="Genomic_DNA"/>
</dbReference>
<feature type="domain" description="HAT C-terminal dimerisation" evidence="3">
    <location>
        <begin position="569"/>
        <end position="631"/>
    </location>
</feature>